<dbReference type="InterPro" id="IPR007863">
    <property type="entry name" value="Peptidase_M16_C"/>
</dbReference>
<dbReference type="OrthoDB" id="9811314at2"/>
<feature type="signal peptide" evidence="1">
    <location>
        <begin position="1"/>
        <end position="20"/>
    </location>
</feature>
<dbReference type="RefSeq" id="WP_119809144.1">
    <property type="nucleotide sequence ID" value="NZ_QYUP01000013.1"/>
</dbReference>
<accession>A0A418Y800</accession>
<dbReference type="Gene3D" id="3.30.830.10">
    <property type="entry name" value="Metalloenzyme, LuxS/M16 peptidase-like"/>
    <property type="match status" value="2"/>
</dbReference>
<sequence>MKKLMLAVSVSLMFAPAVHAAETKGSSTLPPFGQEKTIPAPKIAKKVLSNGLEIWVVPRKGVPRVDYVLAVRGSGLAADDKAHPGFAKLLAGLLNEGTAKRDSRAIAETAQGYGGSVAASPGVDGITVIANALTSSAGPMMNLMAEVVRNPSFPAKEVELAKANALQTLKVQETTPRFRAERAISKAVYGDHPYGNTTETVESINTTTEELLRTEHAKRFRPERSLLVITGRISEADAMKFAQAAFGDWKVDGPAVADVPVYGAEAKPVRVLLQRNGSVQSTVRLGAPGIPATSPDYVPLRLTSTIIGGGFSSRVNTNLREEKGYTYGASAGARTMYKGGGIIGGADVRNEVTGAALTEYMKEYRRLGADLVPPDEMSMNKRYVAGGYLITNQLQRAVAQTLANNWLIGLPSEFLGKFVPAIQKVTPEQVRDMGKKYFAPEAQSVVVVGDNAAVAEQLKQFGEFTVTDK</sequence>
<feature type="chain" id="PRO_5019503623" evidence="1">
    <location>
        <begin position="21"/>
        <end position="469"/>
    </location>
</feature>
<dbReference type="InterPro" id="IPR011765">
    <property type="entry name" value="Pept_M16_N"/>
</dbReference>
<evidence type="ECO:0000313" key="4">
    <source>
        <dbReference type="EMBL" id="RJG27222.1"/>
    </source>
</evidence>
<dbReference type="PANTHER" id="PTHR11851:SF224">
    <property type="entry name" value="PROCESSING PROTEASE"/>
    <property type="match status" value="1"/>
</dbReference>
<evidence type="ECO:0000313" key="5">
    <source>
        <dbReference type="Proteomes" id="UP000284006"/>
    </source>
</evidence>
<feature type="domain" description="Peptidase M16 C-terminal" evidence="3">
    <location>
        <begin position="208"/>
        <end position="381"/>
    </location>
</feature>
<proteinExistence type="predicted"/>
<keyword evidence="1" id="KW-0732">Signal</keyword>
<comment type="caution">
    <text evidence="4">The sequence shown here is derived from an EMBL/GenBank/DDBJ whole genome shotgun (WGS) entry which is preliminary data.</text>
</comment>
<dbReference type="PANTHER" id="PTHR11851">
    <property type="entry name" value="METALLOPROTEASE"/>
    <property type="match status" value="1"/>
</dbReference>
<dbReference type="Pfam" id="PF00675">
    <property type="entry name" value="Peptidase_M16"/>
    <property type="match status" value="1"/>
</dbReference>
<dbReference type="Proteomes" id="UP000284006">
    <property type="component" value="Unassembled WGS sequence"/>
</dbReference>
<dbReference type="AlphaFoldDB" id="A0A418Y800"/>
<evidence type="ECO:0000259" key="2">
    <source>
        <dbReference type="Pfam" id="PF00675"/>
    </source>
</evidence>
<dbReference type="Pfam" id="PF05193">
    <property type="entry name" value="Peptidase_M16_C"/>
    <property type="match status" value="1"/>
</dbReference>
<feature type="domain" description="Peptidase M16 N-terminal" evidence="2">
    <location>
        <begin position="74"/>
        <end position="198"/>
    </location>
</feature>
<dbReference type="EMBL" id="QYUP01000013">
    <property type="protein sequence ID" value="RJG27222.1"/>
    <property type="molecule type" value="Genomic_DNA"/>
</dbReference>
<dbReference type="InterPro" id="IPR050361">
    <property type="entry name" value="MPP/UQCRC_Complex"/>
</dbReference>
<dbReference type="InterPro" id="IPR011249">
    <property type="entry name" value="Metalloenz_LuxS/M16"/>
</dbReference>
<evidence type="ECO:0000259" key="3">
    <source>
        <dbReference type="Pfam" id="PF05193"/>
    </source>
</evidence>
<evidence type="ECO:0000256" key="1">
    <source>
        <dbReference type="SAM" id="SignalP"/>
    </source>
</evidence>
<gene>
    <name evidence="4" type="ORF">D3872_01515</name>
</gene>
<name>A0A418Y800_9BURK</name>
<keyword evidence="5" id="KW-1185">Reference proteome</keyword>
<dbReference type="GO" id="GO:0046872">
    <property type="term" value="F:metal ion binding"/>
    <property type="evidence" value="ECO:0007669"/>
    <property type="project" value="InterPro"/>
</dbReference>
<protein>
    <submittedName>
        <fullName evidence="4">Insulinase family protein</fullName>
    </submittedName>
</protein>
<dbReference type="SUPFAM" id="SSF63411">
    <property type="entry name" value="LuxS/MPP-like metallohydrolase"/>
    <property type="match status" value="2"/>
</dbReference>
<organism evidence="4 5">
    <name type="scientific">Massilia cavernae</name>
    <dbReference type="NCBI Taxonomy" id="2320864"/>
    <lineage>
        <taxon>Bacteria</taxon>
        <taxon>Pseudomonadati</taxon>
        <taxon>Pseudomonadota</taxon>
        <taxon>Betaproteobacteria</taxon>
        <taxon>Burkholderiales</taxon>
        <taxon>Oxalobacteraceae</taxon>
        <taxon>Telluria group</taxon>
        <taxon>Massilia</taxon>
    </lineage>
</organism>
<reference evidence="4 5" key="1">
    <citation type="submission" date="2018-09" db="EMBL/GenBank/DDBJ databases">
        <authorList>
            <person name="Zhu H."/>
        </authorList>
    </citation>
    <scope>NUCLEOTIDE SEQUENCE [LARGE SCALE GENOMIC DNA]</scope>
    <source>
        <strain evidence="4 5">K1S02-61</strain>
    </source>
</reference>